<dbReference type="AlphaFoldDB" id="A0A843WHZ5"/>
<dbReference type="InterPro" id="IPR020930">
    <property type="entry name" value="Ribosomal_uL5_bac-type"/>
</dbReference>
<comment type="caution">
    <text evidence="3">The sequence shown here is derived from an EMBL/GenBank/DDBJ whole genome shotgun (WGS) entry which is preliminary data.</text>
</comment>
<dbReference type="Pfam" id="PF14693">
    <property type="entry name" value="Ribosomal_TL5_C"/>
    <property type="match status" value="1"/>
</dbReference>
<protein>
    <recommendedName>
        <fullName evidence="2">Large ribosomal subunit protein bL25 beta domain-containing protein</fullName>
    </recommendedName>
</protein>
<evidence type="ECO:0000313" key="3">
    <source>
        <dbReference type="EMBL" id="MQM09982.1"/>
    </source>
</evidence>
<proteinExistence type="predicted"/>
<dbReference type="PANTHER" id="PTHR33284">
    <property type="entry name" value="RIBOSOMAL PROTEIN L25/GLN-TRNA SYNTHETASE, ANTI-CODON-BINDING DOMAIN-CONTAINING PROTEIN"/>
    <property type="match status" value="1"/>
</dbReference>
<name>A0A843WHZ5_COLES</name>
<evidence type="ECO:0000256" key="1">
    <source>
        <dbReference type="SAM" id="MobiDB-lite"/>
    </source>
</evidence>
<gene>
    <name evidence="3" type="ORF">Taro_042869</name>
</gene>
<accession>A0A843WHZ5</accession>
<dbReference type="OrthoDB" id="193674at2759"/>
<dbReference type="Gene3D" id="2.170.120.20">
    <property type="entry name" value="Ribosomal protein L25, beta domain"/>
    <property type="match status" value="1"/>
</dbReference>
<feature type="region of interest" description="Disordered" evidence="1">
    <location>
        <begin position="1"/>
        <end position="31"/>
    </location>
</feature>
<dbReference type="SUPFAM" id="SSF50715">
    <property type="entry name" value="Ribosomal protein L25-like"/>
    <property type="match status" value="2"/>
</dbReference>
<dbReference type="InterPro" id="IPR011035">
    <property type="entry name" value="Ribosomal_bL25/Gln-tRNA_synth"/>
</dbReference>
<dbReference type="InterPro" id="IPR037121">
    <property type="entry name" value="Ribosomal_bL25_C"/>
</dbReference>
<dbReference type="CDD" id="cd00495">
    <property type="entry name" value="Ribosomal_L25_TL5_CTC"/>
    <property type="match status" value="1"/>
</dbReference>
<dbReference type="PANTHER" id="PTHR33284:SF2">
    <property type="entry name" value="RIBOSOMAL PROTEIN L25_GLN-TRNA SYNTHETASE, ANTI-CODON-BINDING DOMAIN-CONTAINING PROTEIN"/>
    <property type="match status" value="1"/>
</dbReference>
<organism evidence="3 4">
    <name type="scientific">Colocasia esculenta</name>
    <name type="common">Wild taro</name>
    <name type="synonym">Arum esculentum</name>
    <dbReference type="NCBI Taxonomy" id="4460"/>
    <lineage>
        <taxon>Eukaryota</taxon>
        <taxon>Viridiplantae</taxon>
        <taxon>Streptophyta</taxon>
        <taxon>Embryophyta</taxon>
        <taxon>Tracheophyta</taxon>
        <taxon>Spermatophyta</taxon>
        <taxon>Magnoliopsida</taxon>
        <taxon>Liliopsida</taxon>
        <taxon>Araceae</taxon>
        <taxon>Aroideae</taxon>
        <taxon>Colocasieae</taxon>
        <taxon>Colocasia</taxon>
    </lineage>
</organism>
<dbReference type="GO" id="GO:0006412">
    <property type="term" value="P:translation"/>
    <property type="evidence" value="ECO:0007669"/>
    <property type="project" value="InterPro"/>
</dbReference>
<dbReference type="GO" id="GO:0022625">
    <property type="term" value="C:cytosolic large ribosomal subunit"/>
    <property type="evidence" value="ECO:0007669"/>
    <property type="project" value="TreeGrafter"/>
</dbReference>
<evidence type="ECO:0000313" key="4">
    <source>
        <dbReference type="Proteomes" id="UP000652761"/>
    </source>
</evidence>
<keyword evidence="4" id="KW-1185">Reference proteome</keyword>
<dbReference type="InterPro" id="IPR029751">
    <property type="entry name" value="Ribosomal_L25_dom"/>
</dbReference>
<feature type="domain" description="Large ribosomal subunit protein bL25 beta" evidence="2">
    <location>
        <begin position="305"/>
        <end position="371"/>
    </location>
</feature>
<dbReference type="GO" id="GO:0003735">
    <property type="term" value="F:structural constituent of ribosome"/>
    <property type="evidence" value="ECO:0007669"/>
    <property type="project" value="InterPro"/>
</dbReference>
<reference evidence="3" key="1">
    <citation type="submission" date="2017-07" db="EMBL/GenBank/DDBJ databases">
        <title>Taro Niue Genome Assembly and Annotation.</title>
        <authorList>
            <person name="Atibalentja N."/>
            <person name="Keating K."/>
            <person name="Fields C.J."/>
        </authorList>
    </citation>
    <scope>NUCLEOTIDE SEQUENCE</scope>
    <source>
        <strain evidence="3">Niue_2</strain>
        <tissue evidence="3">Leaf</tissue>
    </source>
</reference>
<dbReference type="EMBL" id="NMUH01004538">
    <property type="protein sequence ID" value="MQM09982.1"/>
    <property type="molecule type" value="Genomic_DNA"/>
</dbReference>
<sequence length="392" mass="42128">MGLPRAHGRKPCEAASTPSRAGEGLGDPTQANTRSKEMALWGCARAGVRRRWEVAAVAFARTYYTIQAVPREYTGSRVAARERALGRIPAVVIAQGGGDGPEAARKLLVTADSKQIVTLLKRVPFFCSTTFVLQVRAGAGSSALLQSGTVLPVKVHKDAETGKILNLVLAWADKGTELKVDVPVVYKGEDVCPGLQKEVDMSPGPNQCGLLRTDVDSVLPLYWTSRVVMPSMHGHYTGHTVPPRLVTHVVIPSTSLTKRTMLPYKSAPVGTLAFGSIGADFLVSALIPRGASSPSRADHITSASSRGGYLQKIRPSLKYLCPSEHIPPKVEVDLAKLDIDDRVLLTDIEIHPSVKLLSKNETMPICKVVATKPEEATPIVVSKHTEEASEQP</sequence>
<dbReference type="GO" id="GO:0008097">
    <property type="term" value="F:5S rRNA binding"/>
    <property type="evidence" value="ECO:0007669"/>
    <property type="project" value="TreeGrafter"/>
</dbReference>
<evidence type="ECO:0000259" key="2">
    <source>
        <dbReference type="Pfam" id="PF14693"/>
    </source>
</evidence>
<dbReference type="InterPro" id="IPR020057">
    <property type="entry name" value="Ribosomal_bL25_b-dom"/>
</dbReference>
<dbReference type="Proteomes" id="UP000652761">
    <property type="component" value="Unassembled WGS sequence"/>
</dbReference>